<evidence type="ECO:0000256" key="1">
    <source>
        <dbReference type="SAM" id="Phobius"/>
    </source>
</evidence>
<accession>A0AB39XHB2</accession>
<dbReference type="AlphaFoldDB" id="A0AB39XHB2"/>
<feature type="transmembrane region" description="Helical" evidence="1">
    <location>
        <begin position="61"/>
        <end position="83"/>
    </location>
</feature>
<organism evidence="2">
    <name type="scientific">Bradyrhizobium sp. LLZ17</name>
    <dbReference type="NCBI Taxonomy" id="3239388"/>
    <lineage>
        <taxon>Bacteria</taxon>
        <taxon>Pseudomonadati</taxon>
        <taxon>Pseudomonadota</taxon>
        <taxon>Alphaproteobacteria</taxon>
        <taxon>Hyphomicrobiales</taxon>
        <taxon>Nitrobacteraceae</taxon>
        <taxon>Bradyrhizobium</taxon>
    </lineage>
</organism>
<keyword evidence="1" id="KW-1133">Transmembrane helix</keyword>
<dbReference type="EMBL" id="CP165734">
    <property type="protein sequence ID" value="XDV56894.1"/>
    <property type="molecule type" value="Genomic_DNA"/>
</dbReference>
<evidence type="ECO:0008006" key="3">
    <source>
        <dbReference type="Google" id="ProtNLM"/>
    </source>
</evidence>
<protein>
    <recommendedName>
        <fullName evidence="3">RDD domain-containing protein</fullName>
    </recommendedName>
</protein>
<keyword evidence="1" id="KW-0472">Membrane</keyword>
<gene>
    <name evidence="2" type="ORF">AB8Z38_30550</name>
</gene>
<evidence type="ECO:0000313" key="2">
    <source>
        <dbReference type="EMBL" id="XDV56894.1"/>
    </source>
</evidence>
<keyword evidence="1" id="KW-0812">Transmembrane</keyword>
<proteinExistence type="predicted"/>
<reference evidence="2" key="1">
    <citation type="submission" date="2024-08" db="EMBL/GenBank/DDBJ databases">
        <authorList>
            <person name="Chaddad Z."/>
            <person name="Lamrabet M."/>
            <person name="Bouhnik O."/>
            <person name="Alami S."/>
            <person name="Wipf D."/>
            <person name="Courty P.E."/>
            <person name="Missbah El Idrissi M."/>
        </authorList>
    </citation>
    <scope>NUCLEOTIDE SEQUENCE</scope>
    <source>
        <strain evidence="2">LLZ17</strain>
    </source>
</reference>
<feature type="transmembrane region" description="Helical" evidence="1">
    <location>
        <begin position="103"/>
        <end position="126"/>
    </location>
</feature>
<sequence>MSATRSFAQHLNVAVHGQSFRQRDITDNLVPAYPSPIPAGGHVAYDVEVHILSVQVRRVKAYLYLSALLLLTIVILTISWMTFPSFLLADDAAKRYGRLVHSISAYYGLQYVFILCSYYIPASLILSRRIRGLAYRAIRGGTQTPNEQTLEEWEKKSGLRLHDLRSYKTVAALLAPLFPPFSVLCWPWRESEAYRIL</sequence>
<dbReference type="RefSeq" id="WP_369721330.1">
    <property type="nucleotide sequence ID" value="NZ_CP165734.1"/>
</dbReference>
<name>A0AB39XHB2_9BRAD</name>